<dbReference type="EMBL" id="SNSC02000019">
    <property type="protein sequence ID" value="TID16145.1"/>
    <property type="molecule type" value="Genomic_DNA"/>
</dbReference>
<dbReference type="GO" id="GO:0005634">
    <property type="term" value="C:nucleus"/>
    <property type="evidence" value="ECO:0007669"/>
    <property type="project" value="UniProtKB-SubCell"/>
</dbReference>
<dbReference type="GO" id="GO:0005737">
    <property type="term" value="C:cytoplasm"/>
    <property type="evidence" value="ECO:0007669"/>
    <property type="project" value="UniProtKB-SubCell"/>
</dbReference>
<dbReference type="GO" id="GO:0005524">
    <property type="term" value="F:ATP binding"/>
    <property type="evidence" value="ECO:0007669"/>
    <property type="project" value="UniProtKB-KW"/>
</dbReference>
<comment type="caution">
    <text evidence="10">Lacks conserved residue(s) required for the propagation of feature annotation.</text>
</comment>
<feature type="binding site" evidence="10">
    <location>
        <position position="15"/>
    </location>
    <ligand>
        <name>ATP</name>
        <dbReference type="ChEBI" id="CHEBI:30616"/>
    </ligand>
</feature>
<keyword evidence="12" id="KW-1185">Reference proteome</keyword>
<dbReference type="GO" id="GO:0006364">
    <property type="term" value="P:rRNA processing"/>
    <property type="evidence" value="ECO:0007669"/>
    <property type="project" value="UniProtKB-KW"/>
</dbReference>
<comment type="similarity">
    <text evidence="10">Belongs to the adenylate kinase family. AK6 subfamily.</text>
</comment>
<dbReference type="PANTHER" id="PTHR12595">
    <property type="entry name" value="POS9-ACTIVATING FACTOR FAP7-RELATED"/>
    <property type="match status" value="1"/>
</dbReference>
<comment type="caution">
    <text evidence="11">The sequence shown here is derived from an EMBL/GenBank/DDBJ whole genome shotgun (WGS) entry which is preliminary data.</text>
</comment>
<comment type="function">
    <text evidence="10">Broad-specificity nucleoside monophosphate (NMP) kinase that catalyzes the reversible transfer of the terminal phosphate group between nucleoside triphosphates and monophosphates. Has also ATPase activity. Involved in the late cytoplasmic maturation steps of the 40S ribosomal particles, specifically 18S rRNA maturation. While NMP activity is not required for ribosome maturation, ATPase activity is. Associates transiently with small ribosomal subunit protein uS11. ATP hydrolysis breaks the interaction with uS11. May temporarily remove uS11 from the ribosome to enable a conformational change of the ribosomal RNA that is needed for the final maturation step of the small ribosomal subunit. Its NMP activity may have a role in nuclear energy homeostasis.</text>
</comment>
<keyword evidence="4 10" id="KW-0698">rRNA processing</keyword>
<protein>
    <recommendedName>
        <fullName evidence="10">Adenylate kinase isoenzyme 6 homolog</fullName>
        <shortName evidence="10">AK6</shortName>
        <ecNumber evidence="10">2.7.4.3</ecNumber>
    </recommendedName>
    <alternativeName>
        <fullName evidence="10">Dual activity adenylate kinase/ATPase</fullName>
        <shortName evidence="10">AK/ATPase</shortName>
    </alternativeName>
</protein>
<keyword evidence="7 10" id="KW-0418">Kinase</keyword>
<evidence type="ECO:0000256" key="9">
    <source>
        <dbReference type="ARBA" id="ARBA00023242"/>
    </source>
</evidence>
<evidence type="ECO:0000256" key="4">
    <source>
        <dbReference type="ARBA" id="ARBA00022552"/>
    </source>
</evidence>
<keyword evidence="6 10" id="KW-0547">Nucleotide-binding</keyword>
<keyword evidence="5 10" id="KW-0808">Transferase</keyword>
<feature type="binding site" evidence="10">
    <location>
        <position position="17"/>
    </location>
    <ligand>
        <name>ATP</name>
        <dbReference type="ChEBI" id="CHEBI:30616"/>
    </ligand>
</feature>
<evidence type="ECO:0000313" key="12">
    <source>
        <dbReference type="Proteomes" id="UP000298493"/>
    </source>
</evidence>
<evidence type="ECO:0000313" key="11">
    <source>
        <dbReference type="EMBL" id="TID16145.1"/>
    </source>
</evidence>
<evidence type="ECO:0000256" key="6">
    <source>
        <dbReference type="ARBA" id="ARBA00022741"/>
    </source>
</evidence>
<dbReference type="SUPFAM" id="SSF52540">
    <property type="entry name" value="P-loop containing nucleoside triphosphate hydrolases"/>
    <property type="match status" value="1"/>
</dbReference>
<dbReference type="GO" id="GO:0016887">
    <property type="term" value="F:ATP hydrolysis activity"/>
    <property type="evidence" value="ECO:0007669"/>
    <property type="project" value="UniProtKB-UniRule"/>
</dbReference>
<dbReference type="GO" id="GO:0042274">
    <property type="term" value="P:ribosomal small subunit biogenesis"/>
    <property type="evidence" value="ECO:0007669"/>
    <property type="project" value="UniProtKB-UniRule"/>
</dbReference>
<evidence type="ECO:0000256" key="5">
    <source>
        <dbReference type="ARBA" id="ARBA00022679"/>
    </source>
</evidence>
<dbReference type="AlphaFoldDB" id="A0A4Z1NKM4"/>
<reference evidence="11 12" key="1">
    <citation type="submission" date="2019-04" db="EMBL/GenBank/DDBJ databases">
        <title>High contiguity whole genome sequence and gene annotation resource for two Venturia nashicola isolates.</title>
        <authorList>
            <person name="Prokchorchik M."/>
            <person name="Won K."/>
            <person name="Lee Y."/>
            <person name="Choi E.D."/>
            <person name="Segonzac C."/>
            <person name="Sohn K.H."/>
        </authorList>
    </citation>
    <scope>NUCLEOTIDE SEQUENCE [LARGE SCALE GENOMIC DNA]</scope>
    <source>
        <strain evidence="11 12">PRI2</strain>
    </source>
</reference>
<dbReference type="InterPro" id="IPR020618">
    <property type="entry name" value="Adenyl_kinase_AK6"/>
</dbReference>
<comment type="catalytic activity">
    <reaction evidence="10">
        <text>ATP + H2O = ADP + phosphate + H(+)</text>
        <dbReference type="Rhea" id="RHEA:13065"/>
        <dbReference type="ChEBI" id="CHEBI:15377"/>
        <dbReference type="ChEBI" id="CHEBI:15378"/>
        <dbReference type="ChEBI" id="CHEBI:30616"/>
        <dbReference type="ChEBI" id="CHEBI:43474"/>
        <dbReference type="ChEBI" id="CHEBI:456216"/>
    </reaction>
</comment>
<evidence type="ECO:0000256" key="3">
    <source>
        <dbReference type="ARBA" id="ARBA00022517"/>
    </source>
</evidence>
<keyword evidence="8 10" id="KW-0067">ATP-binding</keyword>
<feature type="binding site" evidence="10">
    <location>
        <position position="111"/>
    </location>
    <ligand>
        <name>ATP</name>
        <dbReference type="ChEBI" id="CHEBI:30616"/>
    </ligand>
</feature>
<gene>
    <name evidence="11" type="ORF">E6O75_ATG09203</name>
</gene>
<evidence type="ECO:0000256" key="10">
    <source>
        <dbReference type="HAMAP-Rule" id="MF_03173"/>
    </source>
</evidence>
<feature type="region of interest" description="LID" evidence="10">
    <location>
        <begin position="110"/>
        <end position="120"/>
    </location>
</feature>
<organism evidence="11 12">
    <name type="scientific">Venturia nashicola</name>
    <dbReference type="NCBI Taxonomy" id="86259"/>
    <lineage>
        <taxon>Eukaryota</taxon>
        <taxon>Fungi</taxon>
        <taxon>Dikarya</taxon>
        <taxon>Ascomycota</taxon>
        <taxon>Pezizomycotina</taxon>
        <taxon>Dothideomycetes</taxon>
        <taxon>Pleosporomycetidae</taxon>
        <taxon>Venturiales</taxon>
        <taxon>Venturiaceae</taxon>
        <taxon>Venturia</taxon>
    </lineage>
</organism>
<name>A0A4Z1NKM4_9PEZI</name>
<dbReference type="Proteomes" id="UP000298493">
    <property type="component" value="Unassembled WGS sequence"/>
</dbReference>
<dbReference type="GO" id="GO:0004017">
    <property type="term" value="F:AMP kinase activity"/>
    <property type="evidence" value="ECO:0007669"/>
    <property type="project" value="UniProtKB-UniRule"/>
</dbReference>
<keyword evidence="11" id="KW-0378">Hydrolase</keyword>
<dbReference type="HAMAP" id="MF_00039">
    <property type="entry name" value="Adenylate_kinase_AK6"/>
    <property type="match status" value="1"/>
</dbReference>
<sequence>MARTSPNIIVTGTPGVGKTCHAEMLAEKTGLKHLQINTFAEENDCYDGRDEELQSWIVDEDKLLDALETEIPAGGYILDWHACDLFPKSWIDLVVVIRCDSTVLFDRLTARKYSAKKIEENMDAEIMQVLLEEAHEAYDQETVVELQSSSLDDIDSNVERIQVWIENWKENNQAEGKDA</sequence>
<evidence type="ECO:0000256" key="2">
    <source>
        <dbReference type="ARBA" id="ARBA00022490"/>
    </source>
</evidence>
<dbReference type="STRING" id="86259.A0A4Z1NKM4"/>
<dbReference type="InterPro" id="IPR027417">
    <property type="entry name" value="P-loop_NTPase"/>
</dbReference>
<evidence type="ECO:0000256" key="8">
    <source>
        <dbReference type="ARBA" id="ARBA00022840"/>
    </source>
</evidence>
<evidence type="ECO:0000256" key="1">
    <source>
        <dbReference type="ARBA" id="ARBA00000582"/>
    </source>
</evidence>
<dbReference type="FunFam" id="3.40.50.300:FF:000372">
    <property type="entry name" value="Adenylate kinase isoenzyme 6 homolog"/>
    <property type="match status" value="1"/>
</dbReference>
<keyword evidence="9 10" id="KW-0539">Nucleus</keyword>
<dbReference type="EC" id="2.7.4.3" evidence="10"/>
<proteinExistence type="inferred from homology"/>
<comment type="subunit">
    <text evidence="10">Interacts with small ribosomal subunit protein uS11. Not a structural component of 43S pre-ribosomes, but transiently interacts with them by binding to uS11.</text>
</comment>
<keyword evidence="2 10" id="KW-0963">Cytoplasm</keyword>
<dbReference type="PANTHER" id="PTHR12595:SF0">
    <property type="entry name" value="ADENYLATE KINASE ISOENZYME 6"/>
    <property type="match status" value="1"/>
</dbReference>
<dbReference type="Pfam" id="PF13238">
    <property type="entry name" value="AAA_18"/>
    <property type="match status" value="1"/>
</dbReference>
<comment type="catalytic activity">
    <reaction evidence="1 10">
        <text>AMP + ATP = 2 ADP</text>
        <dbReference type="Rhea" id="RHEA:12973"/>
        <dbReference type="ChEBI" id="CHEBI:30616"/>
        <dbReference type="ChEBI" id="CHEBI:456215"/>
        <dbReference type="ChEBI" id="CHEBI:456216"/>
        <dbReference type="EC" id="2.7.4.3"/>
    </reaction>
</comment>
<evidence type="ECO:0000256" key="7">
    <source>
        <dbReference type="ARBA" id="ARBA00022777"/>
    </source>
</evidence>
<keyword evidence="3 10" id="KW-0690">Ribosome biogenesis</keyword>
<feature type="binding site" evidence="10">
    <location>
        <position position="18"/>
    </location>
    <ligand>
        <name>ATP</name>
        <dbReference type="ChEBI" id="CHEBI:30616"/>
    </ligand>
</feature>
<dbReference type="OrthoDB" id="10251185at2759"/>
<feature type="binding site" evidence="10">
    <location>
        <position position="19"/>
    </location>
    <ligand>
        <name>ATP</name>
        <dbReference type="ChEBI" id="CHEBI:30616"/>
    </ligand>
</feature>
<feature type="region of interest" description="NMPbind" evidence="10">
    <location>
        <begin position="35"/>
        <end position="58"/>
    </location>
</feature>
<accession>A0A4Z1NKM4</accession>
<dbReference type="Gene3D" id="3.40.50.300">
    <property type="entry name" value="P-loop containing nucleotide triphosphate hydrolases"/>
    <property type="match status" value="1"/>
</dbReference>
<comment type="subcellular location">
    <subcellularLocation>
        <location evidence="10">Cytoplasm</location>
    </subcellularLocation>
    <subcellularLocation>
        <location evidence="10">Nucleus</location>
    </subcellularLocation>
</comment>